<protein>
    <submittedName>
        <fullName evidence="1">Uncharacterized protein</fullName>
    </submittedName>
</protein>
<gene>
    <name evidence="1" type="ORF">EUGRSUZ_E02011</name>
</gene>
<accession>A0A059C6G1</accession>
<dbReference type="EMBL" id="KK198757">
    <property type="protein sequence ID" value="KCW73505.1"/>
    <property type="molecule type" value="Genomic_DNA"/>
</dbReference>
<name>A0A059C6G1_EUCGR</name>
<dbReference type="AlphaFoldDB" id="A0A059C6G1"/>
<reference evidence="1" key="1">
    <citation type="submission" date="2013-07" db="EMBL/GenBank/DDBJ databases">
        <title>The genome of Eucalyptus grandis.</title>
        <authorList>
            <person name="Schmutz J."/>
            <person name="Hayes R."/>
            <person name="Myburg A."/>
            <person name="Tuskan G."/>
            <person name="Grattapaglia D."/>
            <person name="Rokhsar D.S."/>
        </authorList>
    </citation>
    <scope>NUCLEOTIDE SEQUENCE</scope>
    <source>
        <tissue evidence="1">Leaf extractions</tissue>
    </source>
</reference>
<proteinExistence type="predicted"/>
<organism evidence="1">
    <name type="scientific">Eucalyptus grandis</name>
    <name type="common">Flooded gum</name>
    <dbReference type="NCBI Taxonomy" id="71139"/>
    <lineage>
        <taxon>Eukaryota</taxon>
        <taxon>Viridiplantae</taxon>
        <taxon>Streptophyta</taxon>
        <taxon>Embryophyta</taxon>
        <taxon>Tracheophyta</taxon>
        <taxon>Spermatophyta</taxon>
        <taxon>Magnoliopsida</taxon>
        <taxon>eudicotyledons</taxon>
        <taxon>Gunneridae</taxon>
        <taxon>Pentapetalae</taxon>
        <taxon>rosids</taxon>
        <taxon>malvids</taxon>
        <taxon>Myrtales</taxon>
        <taxon>Myrtaceae</taxon>
        <taxon>Myrtoideae</taxon>
        <taxon>Eucalypteae</taxon>
        <taxon>Eucalyptus</taxon>
    </lineage>
</organism>
<dbReference type="InParanoid" id="A0A059C6G1"/>
<evidence type="ECO:0000313" key="1">
    <source>
        <dbReference type="EMBL" id="KCW73505.1"/>
    </source>
</evidence>
<sequence length="146" mass="17226">MARTTSIPKRTSCYLLHLQLIKRTTKVKLHGITNNWPIYILLKLSTQKNRASSSHRIFNFKQRLDQINAQFGQSYWEGIERIRIITSRKKERKGEDLIIVGMPMNKKKGNEANEFFHIWLEKRSGKESNYIFMTILSFIIGKIDKI</sequence>
<dbReference type="Gramene" id="KCW73505">
    <property type="protein sequence ID" value="KCW73505"/>
    <property type="gene ID" value="EUGRSUZ_E02011"/>
</dbReference>